<dbReference type="GO" id="GO:0004842">
    <property type="term" value="F:ubiquitin-protein transferase activity"/>
    <property type="evidence" value="ECO:0007669"/>
    <property type="project" value="InterPro"/>
</dbReference>
<feature type="compositionally biased region" description="Acidic residues" evidence="8">
    <location>
        <begin position="3914"/>
        <end position="3924"/>
    </location>
</feature>
<evidence type="ECO:0000256" key="4">
    <source>
        <dbReference type="ARBA" id="ARBA00022771"/>
    </source>
</evidence>
<evidence type="ECO:0000256" key="7">
    <source>
        <dbReference type="PROSITE-ProRule" id="PRU00175"/>
    </source>
</evidence>
<evidence type="ECO:0000256" key="1">
    <source>
        <dbReference type="ARBA" id="ARBA00004496"/>
    </source>
</evidence>
<evidence type="ECO:0000256" key="6">
    <source>
        <dbReference type="ARBA" id="ARBA00022859"/>
    </source>
</evidence>
<feature type="compositionally biased region" description="Polar residues" evidence="8">
    <location>
        <begin position="336"/>
        <end position="348"/>
    </location>
</feature>
<evidence type="ECO:0000256" key="8">
    <source>
        <dbReference type="SAM" id="MobiDB-lite"/>
    </source>
</evidence>
<dbReference type="SMART" id="SM00382">
    <property type="entry name" value="AAA"/>
    <property type="match status" value="2"/>
</dbReference>
<feature type="region of interest" description="Disordered" evidence="8">
    <location>
        <begin position="237"/>
        <end position="269"/>
    </location>
</feature>
<evidence type="ECO:0000259" key="10">
    <source>
        <dbReference type="PROSITE" id="PS51981"/>
    </source>
</evidence>
<dbReference type="GO" id="GO:0005737">
    <property type="term" value="C:cytoplasm"/>
    <property type="evidence" value="ECO:0007669"/>
    <property type="project" value="UniProtKB-SubCell"/>
</dbReference>
<sequence length="5592" mass="640846">MVPANVPKLKRKLEGEIQSSIFIRICHIAKQTCLKPEDKSGMHCECGYLLQGSERFCPDCGKRASAPPPAPLASQTIPCPNTVQEGRRIQPCGNLIESTKRFCTECGWRVDPKAFMPGAAMCNGKMHNGEPCDNIVTPNNRFCSECGEPPGKDSFSAAAPAAVERTIPMDSHDSISGSQNPPHVVEQEEQTSEEMDFEVVSLSEGEGRQIKRSSNNEEAVIHENSSDFCNCLHAKSNDSSMQDSNCQPQDKSLNDIHDTDTPSKDSTITAEKEMKESLEKENKSTLNAEDEEINIAVQQQSIEMGSPLENAATREITRNDQPQEIDKKDRNDVPFTATTDPPLNTDRNVSSDELVDARDGVNNNQSVSPITNKPQNSSYQNEGAKDEINDSVTISRENSVYHPTWKDDVQATIGLIERMETLEMRKRKSPDKEILGDPKKRHVSESRSDDNVSKDEQGPSESGAEDEKDMSTDDEEDEEDEEENANADQSATKKKKKRPTKKKKKKLEYQKKKGQLVSRPTDNVTNESQKVSFKKSESRQPAQVQNKVENMKPEVQSKSENLKPGAEMSESTKRKENMQGKTDEEKLKQRSNTSSGESGKEARNGMNNSETSPSTTFAAKDNPQNPRTQEPGKISIPVTFLGGKENSKENKNDTSTSMDDKKQSTSYAAVAASNRPVTRSFAGAIEVHFHVLVSKNLVKDPNEDYIVISFYDTFWGLWQDLCHRMHPKDLNAGDYIYYEGSVHVPKAIAHQTIYYNYFLYPNGLKDWGSCEFFYDQKERSASVYRSLIIPSSTEMTNRYDGIVVGVPDENKYYKYIWNSFKTDKYEEDMDAGMLFALKYFFPKWKGYSSVKDFSNLSCKEALDCIDSLHKGFWSNYGERFKKWRQDYMKFKKHIGMIFWDLLQPKIEEFAKGRESDIVSAMSILYIIDRFSLDVKESAYSPLFQALVQVSWDYKRVINNFDEKMMIQTIERLVNTYKEINNPVWLCCLPLYHLVTKKIQKPYDKLQLSKNHSAEVPKWWGINGIDGAFNVVKRKFWNPKDLLDRLSPLFEMDYLLPRSFMAALKYEQLKEVVPSELIPVEVTLATLYYFVKSHKVIDHKDEVVKVCFDTLAKQLKSQYNEENMDVTEDVLNHAWISYNIAGDLVELVLKNYQYRNGLCVRTFSLFVMTIAVFDFLIHKRGSGKDLSTQHKIEDAHLTVLHKFRDTYVQWLKEQPHSDTKKYFEAWSYIFKMQLQLKEGVVKTSVFSEVKRALKKDLTSRRVNANELFNTYCSDDVYPPEVQEVLTEIALKVIEEGCSLNDTILSSKGVDKYGVILCKNFETVWKKRNSEGNQTLLQFTLSWPSFFHFLNMFYRQEKRSKVLSKDTDCLLKSAAQQVWTAYQDLETGEITVKNINLIQENKENFCKIMKVMAERDKKEFDFQERIVTDLINIRNKEISHFEKILSNVRIFTDMCLHIEVDTLQFDEALTTFRELKGHKISTFCNPASLGRVADVAAYVPDICAFPVEEEILEIIPQLQRCSRGTLFMKLWERKGKKCVEEKQGIPLTSDEVISIVWEPVYEKIQAISKQIRDGTMLFTEFQKHFGKFNDDCLVEELQHLAVDGDREWIKKRMEQIIEHRTVQQCVKGALIIMDVVKTYELEGNFQQISLIVEMAEGKDVAMCKLDKDLIKATASLKGMTEAQAHCLQVFNECKSLVKWLRESMKSLQELKVFVDLASISAGEGAMEVDKVKCLHAATTGYAPLIFNLDQTCDSKMFLEKCELVWKELNSDPKLPKKLIDTRRQLEWLNSVKSAQGSVEVTSMRQAEAINSVGIYVVGKIDPGVQTEKPTLGDVLQLHVQEDTEGSRLRKKYKHKELQELQSKLMLVAGKAELGKDDVERFTIVYDAVVRLCNVYIKLVSAGCVLFTNWQAKFLCDPTCTRKVCAFIKFGSGDGCTQLKGRRDEEGEEDVSTIIPRLAKFMETCLEEWLQYIDRKRDDYHLLNFFTIDQMVILQKQLVLMGGETDPSDLIYPLLSIVKHDCTKMDLIGALRKAKVDVSDKEAELEMIIAENEEDKESDESDEEGTVKAKTIAKFISEIMNSGYTEQLARAALRKGIDPEEIDEGVVWCMEHEDQVEMEVEVSEEQVEVRVEDFEGWTQAGDSISTMTQSILTEVLYNREHPDEDTLIPDLEELWQKFLCSIESSVSDYLSVEHLGIILKRLAETETFAVKRPFLPGFEEGVPNLLLCPQDEILNTVLTIYSHDPEQPLPQSDEILMCTPHTTLDEVEIFWRRAVFDTTDRLYCLVSGDLLDYEVSDRAERRLDYHMQKAQERDILYKLVVVCSTEKENHSRIVAALDKYRRPPLPLLSHEKTAKYIKDKLTFNIKKPPVKPSAEADIDNCTVRVVKSWRAGVGKTLHKKRLTEKLHSLHTGVARTKKAVVSIPLHEREINIDDIMNVLLQNTLHPGKIEPRLFHIDLSHEVQEGVDYLLFQLLILGCLTNSTGQVWRKLPYDLYLVETMPLLARDFREQRGYFKCQHRCLDLLPDVTCRSPQESVQKYQGNAPDIGESDLLFDDQEFRSSMFQRSFQYLYRLDMNRGMADVNIGRIEGNPLTCLQTLLRHCGIPDPSWAELRHFVWFLNTQLVDFNKSDYLSHAAAEDLPGFSQFVLRFLIQMSRDFATRSLNMSEESPIQMLWRRDLVEVEEEETEEEELRQFQLRRTWESSPHPYLFFNMDRITMTFLGFNIDRQSGNLVDAQTGRVLEAGIMQRNLQDALKRNRVPINENFDGLPRQEKLSKLCSVMGVEVPYDPDPTYELTTDNVKKILAIYMRFRCDIPVIIMGETGCGKTRLVKFMCQLQCPIGVDVQNMVLMKVHGGTCRRDIKKKVLEAERIAKENTANFGHKLYTVLFFDEANTTEAIGLIKEIMCDRSMEGEPLELCQSLKIVAACNPYRKHSEDLIKRLEQAGLGYHVDAEKTTDRMGRVPMRRLVYRVQPLPQSMLPLVWDFGQLDTNVEEMYIKQMVRRYIQGGKLPNEPNLDTAVSHILTSAQEFMRSQKDECSFVSLRDVERVLEVMSWFYSQTQGETDLFDRMEDVETDSEEEDEEEELAEDMEMEDQIVPLHQTVNDVTKSLVLALGVCYHACLKNREEFRREIVQEFRPPCVLPKGPDQMADIITRCQNVFLEIENLGANIAKNQALKENVFMMLVCIELRIPLFLVGKPGSSKSLAKTIVADAMQGNAAHTEIYRNYKQVQMVSFQCSPLSVPEGIVGTFRQCAMYQKDKDLNRFVSVVVLDEVGLAEDSPRMPLKTLHPLLEDGCQGDETPEEHKKVAFIGISNWALDPAKMNRGILVQREVPDLEELLESAEGICSAPDKKPVKKMIMPLIKPLAESYLEVFRSVVTKREFFGLRDFYSLIKMVYSFAEKNRKKPSWLMLQHCIKRNFGGFEHSHEQDPVTVFSRNLKTVEKIKKPTRDDPDCTPAGLIEACLKGDGVDSDTRYLLLLTENYGALTVLQQKILTMKNAITIFGSSFPSDQEYTQVCRNINRIKVCMETGNTVVLLNLENLYESLYDALNQYYVYFGGERYVDLGLGTHRVKCRVHKKFRLIVVAEKDVVYSKFPIPLINRLEKHFLNISTMLSPVQLNLVHKLEEWAEKFIKSSTPLFRTPRNKAVEETLGDVFMGYHADTCASIILHVTQNYTDDDIKSIEQEVLKEAKEVLLWCATPDGVLRAKSKLDPKDFDFVENIYYEQQKHDNLLLYLDQKIKEAHDDGESKRLFSQVTTNSKLITTVDVSDLSQWLHIPSPQITLLTLQSFDTEQQFCRQVKQSFERDLAADSLLIVQCDSGNENASLVACAQYCVLDQQQQVADRRTGKTHIVFIIHLPRVAGGGFTGFQCGRWHSAHIDDLRPDSDKMPSILEMRNKSVGTLLEKATGPSRPRDTEEMEWEGDQESQEVEMEEEQQDVYPHDFGSMQEHTGQVHVERKVDIALFIKLTARPALAMVKDPQQDSARTTKRVKILMELLHQETKGKITFMQGVGRHLAALMKEKEETMGQSAESWLYAEATKRECLNRAGTFRKARNQCIIEKLSPILAGLIAQVDTNSNLDLLIQKEPNSWEYKLWLEIINNPSATRIEYSMVVSPKTQQELSEVMVRGTGCDGQTFQPLMPFSWLIYRFIDQMMRTTQEVEKHESGQEMIQRVSNIIESSELGRVLQKCLNEVKVMECVTAYLSDFVHMVYHVTSKEEHKLVCQNLLNAINMDFQERLPSIVTHFVAIHIVHNKTLPRLRNFASITRVWPECSAKIIEFQQSKSQFYLVTDEELTLDVLGLYLLLKTLEPSKDTFTDPKGRQLWQKLVHKYRPVVERILGQFVSEGHQTGEKEFGRRCTEGIQEARCMWTRVTVLKLFLQHVCSDDLMAVDRLMSLWVMLKDNVDFKNIESLEKVEKFLKMCMKTSMTKLFGRQEKCRACESEIDERPIQLPCKDVICMKCHNDLRILGSEECPVCHNEIPQSFDPHQDNTQDLKIRKVNAFKRRCNSFFMDLVSQLCFSDDLPPSRVVVEKLMSYITVTARRGIGGRTTSKEMSVFEEGIDPTPVLRSFLLQHLLRTSSGEVRACLDNYFDKVQDLMSLQENDEKMVELCLLVIQCLEDSFHQDVSKETDPAKARMKLATRMMQQNVGLVIADGLGMEKLFCLAEVRFGLTVVSEVLHRLLVEKSVRNSQIVKRLLEAAGLLCDECGSRQPKLFLVKHLCRCFGVETYQRICKSTDASIVRWLNVPELQKNEILECSDRFIVCGDEYTKLREQLTRAILGQNLDNFEEAIQAVRLPDYQKRTLVLLAVMREVTMGYLYPENKRRVPQAAVEQLHDFLAQHNLFSNQGQLPAALCRNALWRRDPQLTVQEGMDLGHQSTVCLLHHLFITLLEIPEEKTLIEPLNRLAQQPADMQRSYLPTMPQDDVAEIKEALLAARKGGDENPVFYRCPNGHPYVIGNCGRPATVGRCKDCGLEIGGQSYQLRAGNILDTGLDQTATGHVLGRAEGRPPAAGPERSLSPVECAIVRLFTHMAMYLGANVNLQAIQSIIKPDLEVDNVLPFLWAHIEKDLQTIQRAVGRSVDDVYILMHRICRDMMEKRRGGQLSANVCVLADKGVRRKWEEDFSKTYLSPVLKEMGNDLKSMNKKLASDQRLGSDPLLCLLFEIDVPSEHSSPCSLHNVAAVWRYRSQINMEHLLHTVQVQVDSHKVLLMFLKEEKQLRALRLVPSILKLQRLLIQRFQRKLDRGEAMAMSIDDMIRDHEREGQSEEMRGLVEDFILAWQCVKDQLLTSTLPTTEGLIRVPKEYCQKTLSVEQPVAMLLPTFRDQGLCSYGLLYYLLKKQNSFLQEYCKVKKAKYADLPKVELKDVTSAHLISYHPDRDILPMVMANCHYTFQVGKGTKIDYNLGDLERQLMDRFLFSKSVINMPVYEFELMTYRSETTNAVVFRELREKIKQEPLTLAVATQICEEIRAYPDLCDTLDKLEITISFLKSVKGDPSMPLEKFMTEVLKMKNPFPSQKARSSCLCKHAQSLWITLAMEKTRRQASYKQDAFEGVVPELREELTEGQRGWVYFSVRSCRWSDSSSCLTSCLSASC</sequence>
<keyword evidence="2" id="KW-0963">Cytoplasm</keyword>
<feature type="region of interest" description="Disordered" evidence="8">
    <location>
        <begin position="3902"/>
        <end position="3924"/>
    </location>
</feature>
<feature type="domain" description="RZ-type" evidence="10">
    <location>
        <begin position="4919"/>
        <end position="4996"/>
    </location>
</feature>
<evidence type="ECO:0000256" key="5">
    <source>
        <dbReference type="ARBA" id="ARBA00022833"/>
    </source>
</evidence>
<dbReference type="PANTHER" id="PTHR22605">
    <property type="entry name" value="RZ-TYPE DOMAIN-CONTAINING PROTEIN"/>
    <property type="match status" value="1"/>
</dbReference>
<feature type="compositionally biased region" description="Basic residues" evidence="8">
    <location>
        <begin position="492"/>
        <end position="506"/>
    </location>
</feature>
<dbReference type="InterPro" id="IPR001841">
    <property type="entry name" value="Znf_RING"/>
</dbReference>
<dbReference type="OrthoDB" id="2423195at2759"/>
<keyword evidence="6" id="KW-0391">Immunity</keyword>
<feature type="compositionally biased region" description="Basic and acidic residues" evidence="8">
    <location>
        <begin position="422"/>
        <end position="457"/>
    </location>
</feature>
<dbReference type="PANTHER" id="PTHR22605:SF16">
    <property type="entry name" value="E3 UBIQUITIN-PROTEIN LIGASE RNF213"/>
    <property type="match status" value="1"/>
</dbReference>
<keyword evidence="11" id="KW-1185">Reference proteome</keyword>
<feature type="compositionally biased region" description="Acidic residues" evidence="8">
    <location>
        <begin position="463"/>
        <end position="485"/>
    </location>
</feature>
<feature type="compositionally biased region" description="Basic and acidic residues" evidence="8">
    <location>
        <begin position="549"/>
        <end position="561"/>
    </location>
</feature>
<dbReference type="SUPFAM" id="SSF52540">
    <property type="entry name" value="P-loop containing nucleoside triphosphate hydrolases"/>
    <property type="match status" value="2"/>
</dbReference>
<gene>
    <name evidence="12" type="primary">LOC111104061</name>
</gene>
<dbReference type="InterPro" id="IPR027417">
    <property type="entry name" value="P-loop_NTPase"/>
</dbReference>
<feature type="compositionally biased region" description="Polar residues" evidence="8">
    <location>
        <begin position="518"/>
        <end position="531"/>
    </location>
</feature>
<feature type="region of interest" description="Disordered" evidence="8">
    <location>
        <begin position="422"/>
        <end position="663"/>
    </location>
</feature>
<dbReference type="InterPro" id="IPR046439">
    <property type="entry name" value="ZF_RZ_dom"/>
</dbReference>
<dbReference type="Proteomes" id="UP000694844">
    <property type="component" value="Chromosome 7"/>
</dbReference>
<feature type="domain" description="RING-type" evidence="9">
    <location>
        <begin position="4435"/>
        <end position="4475"/>
    </location>
</feature>
<evidence type="ECO:0000313" key="11">
    <source>
        <dbReference type="Proteomes" id="UP000694844"/>
    </source>
</evidence>
<dbReference type="GO" id="GO:0002376">
    <property type="term" value="P:immune system process"/>
    <property type="evidence" value="ECO:0007669"/>
    <property type="project" value="UniProtKB-KW"/>
</dbReference>
<dbReference type="PROSITE" id="PS51981">
    <property type="entry name" value="ZF_RZ"/>
    <property type="match status" value="1"/>
</dbReference>
<feature type="compositionally biased region" description="Polar residues" evidence="8">
    <location>
        <begin position="539"/>
        <end position="548"/>
    </location>
</feature>
<dbReference type="InterPro" id="IPR003593">
    <property type="entry name" value="AAA+_ATPase"/>
</dbReference>
<dbReference type="GO" id="GO:0016887">
    <property type="term" value="F:ATP hydrolysis activity"/>
    <property type="evidence" value="ECO:0007669"/>
    <property type="project" value="InterPro"/>
</dbReference>
<protein>
    <submittedName>
        <fullName evidence="12">E3 ubiquitin-protein ligase rnf213-alpha-like isoform X2</fullName>
    </submittedName>
</protein>
<feature type="compositionally biased region" description="Basic and acidic residues" evidence="8">
    <location>
        <begin position="252"/>
        <end position="263"/>
    </location>
</feature>
<dbReference type="InterPro" id="IPR031248">
    <property type="entry name" value="RNF213"/>
</dbReference>
<dbReference type="GO" id="GO:0008270">
    <property type="term" value="F:zinc ion binding"/>
    <property type="evidence" value="ECO:0007669"/>
    <property type="project" value="UniProtKB-KW"/>
</dbReference>
<feature type="region of interest" description="Disordered" evidence="8">
    <location>
        <begin position="314"/>
        <end position="388"/>
    </location>
</feature>
<comment type="subcellular location">
    <subcellularLocation>
        <location evidence="1">Cytoplasm</location>
    </subcellularLocation>
</comment>
<feature type="compositionally biased region" description="Basic and acidic residues" evidence="8">
    <location>
        <begin position="570"/>
        <end position="588"/>
    </location>
</feature>
<dbReference type="RefSeq" id="XP_022293484.1">
    <property type="nucleotide sequence ID" value="XM_022437776.1"/>
</dbReference>
<accession>A0A8B8ATD5</accession>
<keyword evidence="3" id="KW-0479">Metal-binding</keyword>
<dbReference type="Gene3D" id="3.40.50.300">
    <property type="entry name" value="P-loop containing nucleotide triphosphate hydrolases"/>
    <property type="match status" value="2"/>
</dbReference>
<dbReference type="Pfam" id="PF20173">
    <property type="entry name" value="ZnF_RZ-type"/>
    <property type="match status" value="1"/>
</dbReference>
<reference evidence="12" key="1">
    <citation type="submission" date="2025-08" db="UniProtKB">
        <authorList>
            <consortium name="RefSeq"/>
        </authorList>
    </citation>
    <scope>IDENTIFICATION</scope>
    <source>
        <tissue evidence="12">Whole sample</tissue>
    </source>
</reference>
<feature type="compositionally biased region" description="Polar residues" evidence="8">
    <location>
        <begin position="605"/>
        <end position="628"/>
    </location>
</feature>
<name>A0A8B8ATD5_CRAVI</name>
<keyword evidence="4 7" id="KW-0863">Zinc-finger</keyword>
<dbReference type="CDD" id="cd00009">
    <property type="entry name" value="AAA"/>
    <property type="match status" value="1"/>
</dbReference>
<proteinExistence type="predicted"/>
<evidence type="ECO:0000259" key="9">
    <source>
        <dbReference type="PROSITE" id="PS50089"/>
    </source>
</evidence>
<dbReference type="GeneID" id="111104061"/>
<dbReference type="FunFam" id="3.40.50.300:FF:000491">
    <property type="entry name" value="E3 ubiquitin-protein ligase RNF213"/>
    <property type="match status" value="1"/>
</dbReference>
<keyword evidence="5" id="KW-0862">Zinc</keyword>
<dbReference type="PROSITE" id="PS50089">
    <property type="entry name" value="ZF_RING_2"/>
    <property type="match status" value="1"/>
</dbReference>
<evidence type="ECO:0000313" key="12">
    <source>
        <dbReference type="RefSeq" id="XP_022293484.1"/>
    </source>
</evidence>
<dbReference type="SUPFAM" id="SSF57850">
    <property type="entry name" value="RING/U-box"/>
    <property type="match status" value="1"/>
</dbReference>
<feature type="compositionally biased region" description="Polar residues" evidence="8">
    <location>
        <begin position="237"/>
        <end position="251"/>
    </location>
</feature>
<evidence type="ECO:0000256" key="3">
    <source>
        <dbReference type="ARBA" id="ARBA00022723"/>
    </source>
</evidence>
<organism evidence="11 12">
    <name type="scientific">Crassostrea virginica</name>
    <name type="common">Eastern oyster</name>
    <dbReference type="NCBI Taxonomy" id="6565"/>
    <lineage>
        <taxon>Eukaryota</taxon>
        <taxon>Metazoa</taxon>
        <taxon>Spiralia</taxon>
        <taxon>Lophotrochozoa</taxon>
        <taxon>Mollusca</taxon>
        <taxon>Bivalvia</taxon>
        <taxon>Autobranchia</taxon>
        <taxon>Pteriomorphia</taxon>
        <taxon>Ostreida</taxon>
        <taxon>Ostreoidea</taxon>
        <taxon>Ostreidae</taxon>
        <taxon>Crassostrea</taxon>
    </lineage>
</organism>
<feature type="compositionally biased region" description="Polar residues" evidence="8">
    <location>
        <begin position="361"/>
        <end position="381"/>
    </location>
</feature>
<feature type="compositionally biased region" description="Basic and acidic residues" evidence="8">
    <location>
        <begin position="645"/>
        <end position="663"/>
    </location>
</feature>
<evidence type="ECO:0000256" key="2">
    <source>
        <dbReference type="ARBA" id="ARBA00022490"/>
    </source>
</evidence>